<dbReference type="STRING" id="578459.A0A194SAV7"/>
<keyword evidence="8" id="KW-1185">Reference proteome</keyword>
<evidence type="ECO:0000313" key="8">
    <source>
        <dbReference type="Proteomes" id="UP000053890"/>
    </source>
</evidence>
<feature type="compositionally biased region" description="Basic and acidic residues" evidence="5">
    <location>
        <begin position="656"/>
        <end position="666"/>
    </location>
</feature>
<feature type="transmembrane region" description="Helical" evidence="6">
    <location>
        <begin position="283"/>
        <end position="302"/>
    </location>
</feature>
<feature type="transmembrane region" description="Helical" evidence="6">
    <location>
        <begin position="221"/>
        <end position="239"/>
    </location>
</feature>
<feature type="compositionally biased region" description="Polar residues" evidence="5">
    <location>
        <begin position="535"/>
        <end position="548"/>
    </location>
</feature>
<dbReference type="OMA" id="RYGTKSM"/>
<comment type="subcellular location">
    <subcellularLocation>
        <location evidence="1">Membrane</location>
        <topology evidence="1">Multi-pass membrane protein</topology>
    </subcellularLocation>
</comment>
<gene>
    <name evidence="7" type="ORF">RHOBADRAFT_51539</name>
</gene>
<dbReference type="OrthoDB" id="6428174at2759"/>
<proteinExistence type="predicted"/>
<accession>A0A194SAV7</accession>
<evidence type="ECO:0000256" key="4">
    <source>
        <dbReference type="ARBA" id="ARBA00023136"/>
    </source>
</evidence>
<dbReference type="GO" id="GO:0015095">
    <property type="term" value="F:magnesium ion transmembrane transporter activity"/>
    <property type="evidence" value="ECO:0007669"/>
    <property type="project" value="InterPro"/>
</dbReference>
<keyword evidence="4 6" id="KW-0472">Membrane</keyword>
<dbReference type="Proteomes" id="UP000053890">
    <property type="component" value="Unassembled WGS sequence"/>
</dbReference>
<evidence type="ECO:0000256" key="5">
    <source>
        <dbReference type="SAM" id="MobiDB-lite"/>
    </source>
</evidence>
<evidence type="ECO:0000313" key="7">
    <source>
        <dbReference type="EMBL" id="KPV77724.1"/>
    </source>
</evidence>
<reference evidence="7 8" key="1">
    <citation type="journal article" date="2015" name="Front. Microbiol.">
        <title>Genome sequence of the plant growth promoting endophytic yeast Rhodotorula graminis WP1.</title>
        <authorList>
            <person name="Firrincieli A."/>
            <person name="Otillar R."/>
            <person name="Salamov A."/>
            <person name="Schmutz J."/>
            <person name="Khan Z."/>
            <person name="Redman R.S."/>
            <person name="Fleck N.D."/>
            <person name="Lindquist E."/>
            <person name="Grigoriev I.V."/>
            <person name="Doty S.L."/>
        </authorList>
    </citation>
    <scope>NUCLEOTIDE SEQUENCE [LARGE SCALE GENOMIC DNA]</scope>
    <source>
        <strain evidence="7 8">WP1</strain>
    </source>
</reference>
<dbReference type="InterPro" id="IPR008521">
    <property type="entry name" value="Mg_trans_NIPA"/>
</dbReference>
<dbReference type="SUPFAM" id="SSF103481">
    <property type="entry name" value="Multidrug resistance efflux transporter EmrE"/>
    <property type="match status" value="1"/>
</dbReference>
<feature type="transmembrane region" description="Helical" evidence="6">
    <location>
        <begin position="59"/>
        <end position="78"/>
    </location>
</feature>
<keyword evidence="2 6" id="KW-0812">Transmembrane</keyword>
<dbReference type="AlphaFoldDB" id="A0A194SAV7"/>
<feature type="transmembrane region" description="Helical" evidence="6">
    <location>
        <begin position="113"/>
        <end position="133"/>
    </location>
</feature>
<feature type="transmembrane region" description="Helical" evidence="6">
    <location>
        <begin position="246"/>
        <end position="271"/>
    </location>
</feature>
<evidence type="ECO:0000256" key="3">
    <source>
        <dbReference type="ARBA" id="ARBA00022989"/>
    </source>
</evidence>
<dbReference type="GO" id="GO:0016020">
    <property type="term" value="C:membrane"/>
    <property type="evidence" value="ECO:0007669"/>
    <property type="project" value="UniProtKB-SubCell"/>
</dbReference>
<feature type="compositionally biased region" description="Acidic residues" evidence="5">
    <location>
        <begin position="644"/>
        <end position="653"/>
    </location>
</feature>
<feature type="transmembrane region" description="Helical" evidence="6">
    <location>
        <begin position="180"/>
        <end position="201"/>
    </location>
</feature>
<name>A0A194SAV7_RHOGW</name>
<feature type="transmembrane region" description="Helical" evidence="6">
    <location>
        <begin position="153"/>
        <end position="173"/>
    </location>
</feature>
<keyword evidence="3 6" id="KW-1133">Transmembrane helix</keyword>
<dbReference type="Gene3D" id="1.10.3730.20">
    <property type="match status" value="1"/>
</dbReference>
<dbReference type="PANTHER" id="PTHR12570">
    <property type="match status" value="1"/>
</dbReference>
<evidence type="ECO:0000256" key="1">
    <source>
        <dbReference type="ARBA" id="ARBA00004141"/>
    </source>
</evidence>
<feature type="transmembrane region" description="Helical" evidence="6">
    <location>
        <begin position="84"/>
        <end position="106"/>
    </location>
</feature>
<dbReference type="InterPro" id="IPR037185">
    <property type="entry name" value="EmrE-like"/>
</dbReference>
<evidence type="ECO:0000256" key="6">
    <source>
        <dbReference type="SAM" id="Phobius"/>
    </source>
</evidence>
<evidence type="ECO:0000256" key="2">
    <source>
        <dbReference type="ARBA" id="ARBA00022692"/>
    </source>
</evidence>
<feature type="region of interest" description="Disordered" evidence="5">
    <location>
        <begin position="528"/>
        <end position="666"/>
    </location>
</feature>
<protein>
    <submittedName>
        <fullName evidence="7">Uncharacterized protein</fullName>
    </submittedName>
</protein>
<feature type="transmembrane region" description="Helical" evidence="6">
    <location>
        <begin position="12"/>
        <end position="33"/>
    </location>
</feature>
<dbReference type="Pfam" id="PF05653">
    <property type="entry name" value="Mg_trans_NIPA"/>
    <property type="match status" value="1"/>
</dbReference>
<organism evidence="7 8">
    <name type="scientific">Rhodotorula graminis (strain WP1)</name>
    <dbReference type="NCBI Taxonomy" id="578459"/>
    <lineage>
        <taxon>Eukaryota</taxon>
        <taxon>Fungi</taxon>
        <taxon>Dikarya</taxon>
        <taxon>Basidiomycota</taxon>
        <taxon>Pucciniomycotina</taxon>
        <taxon>Microbotryomycetes</taxon>
        <taxon>Sporidiobolales</taxon>
        <taxon>Sporidiobolaceae</taxon>
        <taxon>Rhodotorula</taxon>
    </lineage>
</organism>
<dbReference type="RefSeq" id="XP_018273773.1">
    <property type="nucleotide sequence ID" value="XM_018415897.1"/>
</dbReference>
<dbReference type="GeneID" id="28976345"/>
<dbReference type="PANTHER" id="PTHR12570:SF92">
    <property type="entry name" value="SPICHTHYIN, ISOFORM B"/>
    <property type="match status" value="1"/>
</dbReference>
<dbReference type="EMBL" id="KQ474074">
    <property type="protein sequence ID" value="KPV77724.1"/>
    <property type="molecule type" value="Genomic_DNA"/>
</dbReference>
<sequence length="666" mass="70260">MSSSADAQPASYKAIGISLAVGSGLLIGASFIFKKKGLLAAQKKTGGVAGEGHPYLKSWLWWTGMIIMILGEVCNLVAYSFVDAILVTPMGSLAVVTSGVLAHFLLKEKLTTFGWLGSVLCILGSVIIALNGPSEHGSSDINKFKDLFVSPGFLTWGGICLVAAAAMVFFVAPRYGKKNMFVYIVICSLLGGLSVACTSGLGGSILSSIRNSDSTPWRNWFMYFLIAFVVTTLLLEINYLNKALELFNTAAVTAVYYVIFTSCTLITSIILNKGFSGATTVSIINVVLGFLVIVLGVTLLQLSKVDPEEVQSALLDKRSATILRATRAGSGHESAYDAEDPGMDTVRGFGGAIGSIHRAISMRSQQTRRRQSTGPFGADEMAMRWRGAGEGRTGAPGAAGSGPSENIPRYQLYDAPAQIHEEPLPIDAADKISLHSGLASPGLPSPVPSLDGRPRASSAVKFAQNDNLHLYGVSRKGPTGHVEQPRLEGTHVHQSSFPVATSDVGDAATGDFSAARSGSLFASPAYRDPFAEQPASPTSTSHSRQSLAQRLGSAFSPSSPDIAEKDFNPAFAAVDVPGTAPLPSRGRFALSPLRKGSREASPARTGAGVPHPRGPRDAEAMGEEEALVGRQELGRRVGSAGSSDGEDDDDEADGSQLERYDTRDML</sequence>